<organism evidence="2">
    <name type="scientific">bioreactor metagenome</name>
    <dbReference type="NCBI Taxonomy" id="1076179"/>
    <lineage>
        <taxon>unclassified sequences</taxon>
        <taxon>metagenomes</taxon>
        <taxon>ecological metagenomes</taxon>
    </lineage>
</organism>
<evidence type="ECO:0000256" key="1">
    <source>
        <dbReference type="SAM" id="MobiDB-lite"/>
    </source>
</evidence>
<gene>
    <name evidence="2" type="ORF">SDC9_105784</name>
</gene>
<accession>A0A645B0L6</accession>
<proteinExistence type="predicted"/>
<comment type="caution">
    <text evidence="2">The sequence shown here is derived from an EMBL/GenBank/DDBJ whole genome shotgun (WGS) entry which is preliminary data.</text>
</comment>
<dbReference type="AlphaFoldDB" id="A0A645B0L6"/>
<protein>
    <submittedName>
        <fullName evidence="2">Uncharacterized protein</fullName>
    </submittedName>
</protein>
<evidence type="ECO:0000313" key="2">
    <source>
        <dbReference type="EMBL" id="MPM58949.1"/>
    </source>
</evidence>
<sequence>MHFGLLQPGDTAKQVFDPRRHAGHHMGFQLCKVNEEVTVQHRVDQRKLVHPCALYRAGAAGGFAPNGNAHALANLQQTAGAVYCAHTALGIQPSAGICQRDLRHPAPVQRVDHRRHRLAAFAQHRQRAAEQHGKQQHLQHIARGKGLHHGVGDQLHQKVHQAARGELVGVAGVRAHGRGVQRLHIHVHAVAGLEHKGQHQAHDQRDGGEHLKIHQRLHAHAAHAAQVARPGDAMHHHTEHQHRNDHLDQLDEAVAQRFELDGEFGRCKPQKNPDGQRYQHLPEE</sequence>
<name>A0A645B0L6_9ZZZZ</name>
<reference evidence="2" key="1">
    <citation type="submission" date="2019-08" db="EMBL/GenBank/DDBJ databases">
        <authorList>
            <person name="Kucharzyk K."/>
            <person name="Murdoch R.W."/>
            <person name="Higgins S."/>
            <person name="Loffler F."/>
        </authorList>
    </citation>
    <scope>NUCLEOTIDE SEQUENCE</scope>
</reference>
<dbReference type="EMBL" id="VSSQ01017040">
    <property type="protein sequence ID" value="MPM58949.1"/>
    <property type="molecule type" value="Genomic_DNA"/>
</dbReference>
<feature type="region of interest" description="Disordered" evidence="1">
    <location>
        <begin position="262"/>
        <end position="284"/>
    </location>
</feature>